<proteinExistence type="predicted"/>
<dbReference type="GO" id="GO:0008168">
    <property type="term" value="F:methyltransferase activity"/>
    <property type="evidence" value="ECO:0007669"/>
    <property type="project" value="TreeGrafter"/>
</dbReference>
<gene>
    <name evidence="2" type="ORF">EC973_001500</name>
</gene>
<accession>A0A8H7BJM0</accession>
<organism evidence="2 3">
    <name type="scientific">Apophysomyces ossiformis</name>
    <dbReference type="NCBI Taxonomy" id="679940"/>
    <lineage>
        <taxon>Eukaryota</taxon>
        <taxon>Fungi</taxon>
        <taxon>Fungi incertae sedis</taxon>
        <taxon>Mucoromycota</taxon>
        <taxon>Mucoromycotina</taxon>
        <taxon>Mucoromycetes</taxon>
        <taxon>Mucorales</taxon>
        <taxon>Mucorineae</taxon>
        <taxon>Mucoraceae</taxon>
        <taxon>Apophysomyces</taxon>
    </lineage>
</organism>
<dbReference type="CDD" id="cd02440">
    <property type="entry name" value="AdoMet_MTases"/>
    <property type="match status" value="1"/>
</dbReference>
<sequence>MNNTFPPVSPKLFQGARIADVGCVNGAWIMEMASQYPECQFIGIDTATELSPDPLALPNVQFESTEDLKALPLDDESMDVVHMRALNLRTPVDSWLPTLREVHRVLKPGGVVQLVDLHNVPAGTVLIESFIETIRAIWNAENEDYDMVLKLPNLLQRAGFQILQSKKKKIYFASDGKLGETFMAVMLQWYEANQSFLAPRMGLEPDDYRLRVEMVCAQCVKHNAHVDWYAYIAKKF</sequence>
<dbReference type="AlphaFoldDB" id="A0A8H7BJM0"/>
<dbReference type="PANTHER" id="PTHR43591:SF24">
    <property type="entry name" value="2-METHOXY-6-POLYPRENYL-1,4-BENZOQUINOL METHYLASE, MITOCHONDRIAL"/>
    <property type="match status" value="1"/>
</dbReference>
<dbReference type="EMBL" id="JABAYA010000135">
    <property type="protein sequence ID" value="KAF7723928.1"/>
    <property type="molecule type" value="Genomic_DNA"/>
</dbReference>
<name>A0A8H7BJM0_9FUNG</name>
<evidence type="ECO:0000313" key="3">
    <source>
        <dbReference type="Proteomes" id="UP000605846"/>
    </source>
</evidence>
<dbReference type="InterPro" id="IPR029063">
    <property type="entry name" value="SAM-dependent_MTases_sf"/>
</dbReference>
<comment type="caution">
    <text evidence="2">The sequence shown here is derived from an EMBL/GenBank/DDBJ whole genome shotgun (WGS) entry which is preliminary data.</text>
</comment>
<evidence type="ECO:0000259" key="1">
    <source>
        <dbReference type="Pfam" id="PF13649"/>
    </source>
</evidence>
<keyword evidence="3" id="KW-1185">Reference proteome</keyword>
<feature type="domain" description="Methyltransferase" evidence="1">
    <location>
        <begin position="18"/>
        <end position="110"/>
    </location>
</feature>
<protein>
    <recommendedName>
        <fullName evidence="1">Methyltransferase domain-containing protein</fullName>
    </recommendedName>
</protein>
<evidence type="ECO:0000313" key="2">
    <source>
        <dbReference type="EMBL" id="KAF7723928.1"/>
    </source>
</evidence>
<dbReference type="Gene3D" id="3.40.50.150">
    <property type="entry name" value="Vaccinia Virus protein VP39"/>
    <property type="match status" value="1"/>
</dbReference>
<dbReference type="OrthoDB" id="2013972at2759"/>
<dbReference type="InterPro" id="IPR041698">
    <property type="entry name" value="Methyltransf_25"/>
</dbReference>
<dbReference type="SUPFAM" id="SSF53335">
    <property type="entry name" value="S-adenosyl-L-methionine-dependent methyltransferases"/>
    <property type="match status" value="1"/>
</dbReference>
<reference evidence="2" key="1">
    <citation type="submission" date="2020-01" db="EMBL/GenBank/DDBJ databases">
        <title>Genome Sequencing of Three Apophysomyces-Like Fungal Strains Confirms a Novel Fungal Genus in the Mucoromycota with divergent Burkholderia-like Endosymbiotic Bacteria.</title>
        <authorList>
            <person name="Stajich J.E."/>
            <person name="Macias A.M."/>
            <person name="Carter-House D."/>
            <person name="Lovett B."/>
            <person name="Kasson L.R."/>
            <person name="Berry K."/>
            <person name="Grigoriev I."/>
            <person name="Chang Y."/>
            <person name="Spatafora J."/>
            <person name="Kasson M.T."/>
        </authorList>
    </citation>
    <scope>NUCLEOTIDE SEQUENCE</scope>
    <source>
        <strain evidence="2">NRRL A-21654</strain>
    </source>
</reference>
<dbReference type="PANTHER" id="PTHR43591">
    <property type="entry name" value="METHYLTRANSFERASE"/>
    <property type="match status" value="1"/>
</dbReference>
<dbReference type="Pfam" id="PF13649">
    <property type="entry name" value="Methyltransf_25"/>
    <property type="match status" value="1"/>
</dbReference>
<dbReference type="Proteomes" id="UP000605846">
    <property type="component" value="Unassembled WGS sequence"/>
</dbReference>